<name>I4C3G5_DESTA</name>
<dbReference type="eggNOG" id="COG2114">
    <property type="taxonomic scope" value="Bacteria"/>
</dbReference>
<sequence length="542" mass="61269">MFNLLILRPDGQEIAQEFVGDQTIVGRHEKCDLRLVDGMVSRNHCLILQEGKRFVVKDLESRNGTWINGRRIKNRRTVKSGDVIQVGPFRLLFRPDSREKVNFHAQTLDMKALTSDQPFVHRNEAEIVVKPLGMITNYLSETAGTVERIPTKVRRERLNRNLLTLYRITEELVATKDLNEILEYLMDQIFNIFNPSQTTILLRDRDEIPIPIKQRSTEGKGNIRPISSTIVNRILKDRVAILTDNALEDPRFEMGESVIIDGIRSVMAAPIWEERTILGVIYVDSLDVVGGYQSEDLDLLTAIGHQTALAIQRWKLTERLREEAVKNAVIRQNLSRFHSAQVVDLILEGAADLAVKETEATIFFCDIVSFTALCEICLPVQLQEVLNLFCKCVNEIIFNEQGTLDKFIGDGAMAIFGAPLPQEDAPARAVRAALRIREKLQNAVQSLPEHLRFSVRYGINTGPAIVGNFGSDERMDYTILGHAVNIASRISQSAEPDQILIGQETYDQIVMSDLFQLQRAGSRLLKGVKGKFRLYEVESFIS</sequence>
<evidence type="ECO:0000259" key="2">
    <source>
        <dbReference type="PROSITE" id="PS50125"/>
    </source>
</evidence>
<accession>I4C3G5</accession>
<evidence type="ECO:0000313" key="4">
    <source>
        <dbReference type="Proteomes" id="UP000006055"/>
    </source>
</evidence>
<dbReference type="SMART" id="SM00065">
    <property type="entry name" value="GAF"/>
    <property type="match status" value="1"/>
</dbReference>
<dbReference type="InterPro" id="IPR000253">
    <property type="entry name" value="FHA_dom"/>
</dbReference>
<dbReference type="SUPFAM" id="SSF49879">
    <property type="entry name" value="SMAD/FHA domain"/>
    <property type="match status" value="1"/>
</dbReference>
<dbReference type="InterPro" id="IPR001054">
    <property type="entry name" value="A/G_cyclase"/>
</dbReference>
<evidence type="ECO:0000313" key="3">
    <source>
        <dbReference type="EMBL" id="AFM24106.1"/>
    </source>
</evidence>
<protein>
    <submittedName>
        <fullName evidence="3">Family 3 adenylate cyclase</fullName>
    </submittedName>
</protein>
<dbReference type="CDD" id="cd07302">
    <property type="entry name" value="CHD"/>
    <property type="match status" value="1"/>
</dbReference>
<dbReference type="PANTHER" id="PTHR43081">
    <property type="entry name" value="ADENYLATE CYCLASE, TERMINAL-DIFFERENTIATION SPECIFIC-RELATED"/>
    <property type="match status" value="1"/>
</dbReference>
<dbReference type="Proteomes" id="UP000006055">
    <property type="component" value="Chromosome"/>
</dbReference>
<dbReference type="SMART" id="SM00044">
    <property type="entry name" value="CYCc"/>
    <property type="match status" value="1"/>
</dbReference>
<reference evidence="4" key="1">
    <citation type="submission" date="2012-06" db="EMBL/GenBank/DDBJ databases">
        <title>Complete sequence of chromosome of Desulfomonile tiedjei DSM 6799.</title>
        <authorList>
            <person name="Lucas S."/>
            <person name="Copeland A."/>
            <person name="Lapidus A."/>
            <person name="Glavina del Rio T."/>
            <person name="Dalin E."/>
            <person name="Tice H."/>
            <person name="Bruce D."/>
            <person name="Goodwin L."/>
            <person name="Pitluck S."/>
            <person name="Peters L."/>
            <person name="Ovchinnikova G."/>
            <person name="Zeytun A."/>
            <person name="Lu M."/>
            <person name="Kyrpides N."/>
            <person name="Mavromatis K."/>
            <person name="Ivanova N."/>
            <person name="Brettin T."/>
            <person name="Detter J.C."/>
            <person name="Han C."/>
            <person name="Larimer F."/>
            <person name="Land M."/>
            <person name="Hauser L."/>
            <person name="Markowitz V."/>
            <person name="Cheng J.-F."/>
            <person name="Hugenholtz P."/>
            <person name="Woyke T."/>
            <person name="Wu D."/>
            <person name="Spring S."/>
            <person name="Schroeder M."/>
            <person name="Brambilla E."/>
            <person name="Klenk H.-P."/>
            <person name="Eisen J.A."/>
        </authorList>
    </citation>
    <scope>NUCLEOTIDE SEQUENCE [LARGE SCALE GENOMIC DNA]</scope>
    <source>
        <strain evidence="4">ATCC 49306 / DSM 6799 / DCB-1</strain>
    </source>
</reference>
<dbReference type="EMBL" id="CP003360">
    <property type="protein sequence ID" value="AFM24106.1"/>
    <property type="molecule type" value="Genomic_DNA"/>
</dbReference>
<dbReference type="Pfam" id="PF00498">
    <property type="entry name" value="FHA"/>
    <property type="match status" value="1"/>
</dbReference>
<dbReference type="InterPro" id="IPR050697">
    <property type="entry name" value="Adenylyl/Guanylyl_Cyclase_3/4"/>
</dbReference>
<dbReference type="KEGG" id="dti:Desti_1394"/>
<feature type="domain" description="FHA" evidence="1">
    <location>
        <begin position="23"/>
        <end position="72"/>
    </location>
</feature>
<dbReference type="GO" id="GO:0004016">
    <property type="term" value="F:adenylate cyclase activity"/>
    <property type="evidence" value="ECO:0007669"/>
    <property type="project" value="UniProtKB-ARBA"/>
</dbReference>
<dbReference type="PANTHER" id="PTHR43081:SF1">
    <property type="entry name" value="ADENYLATE CYCLASE, TERMINAL-DIFFERENTIATION SPECIFIC"/>
    <property type="match status" value="1"/>
</dbReference>
<dbReference type="GO" id="GO:0035556">
    <property type="term" value="P:intracellular signal transduction"/>
    <property type="evidence" value="ECO:0007669"/>
    <property type="project" value="InterPro"/>
</dbReference>
<evidence type="ECO:0000259" key="1">
    <source>
        <dbReference type="PROSITE" id="PS50006"/>
    </source>
</evidence>
<dbReference type="Gene3D" id="2.60.200.20">
    <property type="match status" value="1"/>
</dbReference>
<dbReference type="CDD" id="cd00060">
    <property type="entry name" value="FHA"/>
    <property type="match status" value="1"/>
</dbReference>
<dbReference type="SUPFAM" id="SSF55073">
    <property type="entry name" value="Nucleotide cyclase"/>
    <property type="match status" value="1"/>
</dbReference>
<dbReference type="AlphaFoldDB" id="I4C3G5"/>
<dbReference type="RefSeq" id="WP_014809256.1">
    <property type="nucleotide sequence ID" value="NC_018025.1"/>
</dbReference>
<dbReference type="PROSITE" id="PS50006">
    <property type="entry name" value="FHA_DOMAIN"/>
    <property type="match status" value="1"/>
</dbReference>
<gene>
    <name evidence="3" type="ordered locus">Desti_1394</name>
</gene>
<dbReference type="PROSITE" id="PS50125">
    <property type="entry name" value="GUANYLATE_CYCLASE_2"/>
    <property type="match status" value="1"/>
</dbReference>
<feature type="domain" description="Guanylate cyclase" evidence="2">
    <location>
        <begin position="361"/>
        <end position="491"/>
    </location>
</feature>
<dbReference type="Pfam" id="PF01590">
    <property type="entry name" value="GAF"/>
    <property type="match status" value="1"/>
</dbReference>
<dbReference type="OrthoDB" id="9806735at2"/>
<dbReference type="GO" id="GO:0006171">
    <property type="term" value="P:cAMP biosynthetic process"/>
    <property type="evidence" value="ECO:0007669"/>
    <property type="project" value="TreeGrafter"/>
</dbReference>
<dbReference type="Pfam" id="PF00211">
    <property type="entry name" value="Guanylate_cyc"/>
    <property type="match status" value="1"/>
</dbReference>
<dbReference type="SUPFAM" id="SSF55781">
    <property type="entry name" value="GAF domain-like"/>
    <property type="match status" value="1"/>
</dbReference>
<dbReference type="InterPro" id="IPR029787">
    <property type="entry name" value="Nucleotide_cyclase"/>
</dbReference>
<organism evidence="3 4">
    <name type="scientific">Desulfomonile tiedjei (strain ATCC 49306 / DSM 6799 / DCB-1)</name>
    <dbReference type="NCBI Taxonomy" id="706587"/>
    <lineage>
        <taxon>Bacteria</taxon>
        <taxon>Pseudomonadati</taxon>
        <taxon>Thermodesulfobacteriota</taxon>
        <taxon>Desulfomonilia</taxon>
        <taxon>Desulfomonilales</taxon>
        <taxon>Desulfomonilaceae</taxon>
        <taxon>Desulfomonile</taxon>
    </lineage>
</organism>
<dbReference type="Gene3D" id="3.30.450.40">
    <property type="match status" value="1"/>
</dbReference>
<dbReference type="Gene3D" id="3.30.70.1230">
    <property type="entry name" value="Nucleotide cyclase"/>
    <property type="match status" value="1"/>
</dbReference>
<dbReference type="eggNOG" id="COG2203">
    <property type="taxonomic scope" value="Bacteria"/>
</dbReference>
<dbReference type="STRING" id="706587.Desti_1394"/>
<proteinExistence type="predicted"/>
<keyword evidence="4" id="KW-1185">Reference proteome</keyword>
<dbReference type="PATRIC" id="fig|706587.4.peg.1599"/>
<dbReference type="InterPro" id="IPR003018">
    <property type="entry name" value="GAF"/>
</dbReference>
<dbReference type="HOGENOM" id="CLU_000445_11_32_7"/>
<dbReference type="InterPro" id="IPR008984">
    <property type="entry name" value="SMAD_FHA_dom_sf"/>
</dbReference>
<dbReference type="eggNOG" id="COG1716">
    <property type="taxonomic scope" value="Bacteria"/>
</dbReference>
<dbReference type="SMART" id="SM00240">
    <property type="entry name" value="FHA"/>
    <property type="match status" value="1"/>
</dbReference>
<dbReference type="InterPro" id="IPR029016">
    <property type="entry name" value="GAF-like_dom_sf"/>
</dbReference>